<evidence type="ECO:0000313" key="1">
    <source>
        <dbReference type="EMBL" id="KAF8792471.1"/>
    </source>
</evidence>
<keyword evidence="2" id="KW-1185">Reference proteome</keyword>
<dbReference type="Gene3D" id="3.10.20.90">
    <property type="entry name" value="Phosphatidylinositol 3-kinase Catalytic Subunit, Chain A, domain 1"/>
    <property type="match status" value="1"/>
</dbReference>
<name>A0A8T0FN31_ARGBR</name>
<comment type="caution">
    <text evidence="1">The sequence shown here is derived from an EMBL/GenBank/DDBJ whole genome shotgun (WGS) entry which is preliminary data.</text>
</comment>
<accession>A0A8T0FN31</accession>
<protein>
    <submittedName>
        <fullName evidence="1">Uncharacterized protein</fullName>
    </submittedName>
</protein>
<sequence length="108" mass="12660">MDQRTSNSNPRFVCLYFHCQPGSDQRMMAQVKEDITIWELHMMAKYISTDMTNDRQFIKTPSIELFYKGNKLVEYQKTVKDFGINSSNATRENPAIVDLIFRLKGMLK</sequence>
<proteinExistence type="predicted"/>
<evidence type="ECO:0000313" key="2">
    <source>
        <dbReference type="Proteomes" id="UP000807504"/>
    </source>
</evidence>
<dbReference type="AlphaFoldDB" id="A0A8T0FN31"/>
<dbReference type="Proteomes" id="UP000807504">
    <property type="component" value="Unassembled WGS sequence"/>
</dbReference>
<reference evidence="1" key="2">
    <citation type="submission" date="2020-06" db="EMBL/GenBank/DDBJ databases">
        <authorList>
            <person name="Sheffer M."/>
        </authorList>
    </citation>
    <scope>NUCLEOTIDE SEQUENCE</scope>
</reference>
<dbReference type="EMBL" id="JABXBU010000003">
    <property type="protein sequence ID" value="KAF8792471.1"/>
    <property type="molecule type" value="Genomic_DNA"/>
</dbReference>
<reference evidence="1" key="1">
    <citation type="journal article" date="2020" name="bioRxiv">
        <title>Chromosome-level reference genome of the European wasp spider Argiope bruennichi: a resource for studies on range expansion and evolutionary adaptation.</title>
        <authorList>
            <person name="Sheffer M.M."/>
            <person name="Hoppe A."/>
            <person name="Krehenwinkel H."/>
            <person name="Uhl G."/>
            <person name="Kuss A.W."/>
            <person name="Jensen L."/>
            <person name="Jensen C."/>
            <person name="Gillespie R.G."/>
            <person name="Hoff K.J."/>
            <person name="Prost S."/>
        </authorList>
    </citation>
    <scope>NUCLEOTIDE SEQUENCE</scope>
</reference>
<organism evidence="1 2">
    <name type="scientific">Argiope bruennichi</name>
    <name type="common">Wasp spider</name>
    <name type="synonym">Aranea bruennichi</name>
    <dbReference type="NCBI Taxonomy" id="94029"/>
    <lineage>
        <taxon>Eukaryota</taxon>
        <taxon>Metazoa</taxon>
        <taxon>Ecdysozoa</taxon>
        <taxon>Arthropoda</taxon>
        <taxon>Chelicerata</taxon>
        <taxon>Arachnida</taxon>
        <taxon>Araneae</taxon>
        <taxon>Araneomorphae</taxon>
        <taxon>Entelegynae</taxon>
        <taxon>Araneoidea</taxon>
        <taxon>Araneidae</taxon>
        <taxon>Argiope</taxon>
    </lineage>
</organism>
<gene>
    <name evidence="1" type="ORF">HNY73_004062</name>
</gene>